<feature type="compositionally biased region" description="Basic and acidic residues" evidence="1">
    <location>
        <begin position="7"/>
        <end position="18"/>
    </location>
</feature>
<protein>
    <submittedName>
        <fullName evidence="2">Uncharacterized protein</fullName>
    </submittedName>
</protein>
<accession>A0A7S1SF43</accession>
<evidence type="ECO:0000256" key="1">
    <source>
        <dbReference type="SAM" id="MobiDB-lite"/>
    </source>
</evidence>
<sequence>MAQAVGTRREAPGPHWHEPLLQLIRSPAPAADRERMAPQDEALKVGDAVEVVGMPEASGMNGITGTLLKTVGKGRWAIKVEGDDRSKVVSTDNLQLRAMQPKKAHAMVAPKNYSIVGTWDDWEPTEMSWNAEAECFEHRVIMGDSGSESFKVLLDGDWDKCVHPDRKDASPHMAHDVLGPDDGGLDEEWTIGLDEKDDSAEGAVYKVRMYVNPHGQPMRVGWEVLRKEASRPPVQQFVEAFKEFKEEPVPALTARPQGGLAREAADKAGDVRSMGASRRWDTKPSPFYADEDEKPPAGGGGQQVAAVETADTRRAAEVILRQERDARERLARRLADAAEIDMPAITDGRATEDAEEKKEKLALMRYSADLQELGHQHQVEVNLERYRMTVKQYMAPPHLELVVRRPPADPDACVESAEETEALRKEGWCHSVMCDGLTAARRVEELVADGSLSRPMARQYIMKRYPGSFQQ</sequence>
<dbReference type="AlphaFoldDB" id="A0A7S1SF43"/>
<dbReference type="EMBL" id="HBGE01117145">
    <property type="protein sequence ID" value="CAD9193062.1"/>
    <property type="molecule type" value="Transcribed_RNA"/>
</dbReference>
<feature type="region of interest" description="Disordered" evidence="1">
    <location>
        <begin position="1"/>
        <end position="20"/>
    </location>
</feature>
<gene>
    <name evidence="2" type="ORF">ACAT0790_LOCUS69839</name>
</gene>
<reference evidence="2" key="1">
    <citation type="submission" date="2021-01" db="EMBL/GenBank/DDBJ databases">
        <authorList>
            <person name="Corre E."/>
            <person name="Pelletier E."/>
            <person name="Niang G."/>
            <person name="Scheremetjew M."/>
            <person name="Finn R."/>
            <person name="Kale V."/>
            <person name="Holt S."/>
            <person name="Cochrane G."/>
            <person name="Meng A."/>
            <person name="Brown T."/>
            <person name="Cohen L."/>
        </authorList>
    </citation>
    <scope>NUCLEOTIDE SEQUENCE</scope>
    <source>
        <strain evidence="2">OF101</strain>
    </source>
</reference>
<proteinExistence type="predicted"/>
<organism evidence="2">
    <name type="scientific">Alexandrium catenella</name>
    <name type="common">Red tide dinoflagellate</name>
    <name type="synonym">Gonyaulax catenella</name>
    <dbReference type="NCBI Taxonomy" id="2925"/>
    <lineage>
        <taxon>Eukaryota</taxon>
        <taxon>Sar</taxon>
        <taxon>Alveolata</taxon>
        <taxon>Dinophyceae</taxon>
        <taxon>Gonyaulacales</taxon>
        <taxon>Pyrocystaceae</taxon>
        <taxon>Alexandrium</taxon>
    </lineage>
</organism>
<name>A0A7S1SF43_ALECA</name>
<evidence type="ECO:0000313" key="2">
    <source>
        <dbReference type="EMBL" id="CAD9193062.1"/>
    </source>
</evidence>
<feature type="region of interest" description="Disordered" evidence="1">
    <location>
        <begin position="250"/>
        <end position="310"/>
    </location>
</feature>